<name>A0A7M7L5Q1_APIME</name>
<keyword evidence="2" id="KW-1185">Reference proteome</keyword>
<evidence type="ECO:0000313" key="4">
    <source>
        <dbReference type="RefSeq" id="XP_026295386.1"/>
    </source>
</evidence>
<dbReference type="OrthoDB" id="5563016at2759"/>
<organism evidence="1">
    <name type="scientific">Apis mellifera</name>
    <name type="common">Honeybee</name>
    <dbReference type="NCBI Taxonomy" id="7460"/>
    <lineage>
        <taxon>Eukaryota</taxon>
        <taxon>Metazoa</taxon>
        <taxon>Ecdysozoa</taxon>
        <taxon>Arthropoda</taxon>
        <taxon>Hexapoda</taxon>
        <taxon>Insecta</taxon>
        <taxon>Pterygota</taxon>
        <taxon>Neoptera</taxon>
        <taxon>Endopterygota</taxon>
        <taxon>Hymenoptera</taxon>
        <taxon>Apocrita</taxon>
        <taxon>Aculeata</taxon>
        <taxon>Apoidea</taxon>
        <taxon>Anthophila</taxon>
        <taxon>Apidae</taxon>
        <taxon>Apis</taxon>
    </lineage>
</organism>
<reference evidence="1" key="1">
    <citation type="submission" date="2021-01" db="UniProtKB">
        <authorList>
            <consortium name="EnsemblMetazoa"/>
        </authorList>
    </citation>
    <scope>IDENTIFICATION</scope>
    <source>
        <strain evidence="1">DH4</strain>
    </source>
</reference>
<accession>A0A8B6XVV6</accession>
<dbReference type="RefSeq" id="XP_026295386.1">
    <property type="nucleotide sequence ID" value="XM_026439601.1"/>
</dbReference>
<evidence type="ECO:0000313" key="2">
    <source>
        <dbReference type="Proteomes" id="UP000005203"/>
    </source>
</evidence>
<accession>A0A8B8GUA7</accession>
<sequence length="142" mass="16111">MRFANAINRLFVAAQTDQCVTVRTAPFVYKRESRYRGSAEKNRTSITSHELPYSSESEIMARSVVSALCIVCLLLTIVVAKPVPQRNDNGEVFAPRNTLYYPYAFWLVRPYYDQDDIDVGSFQLERRASTISYGNVGAGWGR</sequence>
<dbReference type="EnsemblMetazoa" id="XM_003250328">
    <property type="protein sequence ID" value="XP_003250376"/>
    <property type="gene ID" value="LOC100577178"/>
</dbReference>
<accession>A0A7M7L5Q1</accession>
<evidence type="ECO:0000313" key="1">
    <source>
        <dbReference type="EnsemblMetazoa" id="XP_026295386"/>
    </source>
</evidence>
<dbReference type="KEGG" id="ame:100577178"/>
<dbReference type="AlphaFoldDB" id="A0A7M7L5Q1"/>
<proteinExistence type="predicted"/>
<protein>
    <submittedName>
        <fullName evidence="3 4">Uncharacterized protein LOC100577178</fullName>
    </submittedName>
</protein>
<reference evidence="3 4" key="2">
    <citation type="submission" date="2025-04" db="UniProtKB">
        <authorList>
            <consortium name="RefSeq"/>
        </authorList>
    </citation>
    <scope>IDENTIFICATION</scope>
    <source>
        <strain evidence="3 4">DH4</strain>
        <tissue evidence="3 4">Whole body</tissue>
    </source>
</reference>
<evidence type="ECO:0000313" key="3">
    <source>
        <dbReference type="RefSeq" id="XP_003250376.2"/>
    </source>
</evidence>
<dbReference type="GeneID" id="100577178"/>
<dbReference type="RefSeq" id="XP_003250376.2">
    <property type="nucleotide sequence ID" value="XM_003250328.4"/>
</dbReference>
<accession>A0A7M7LK66</accession>
<gene>
    <name evidence="3 4" type="primary">LOC100577178</name>
</gene>
<dbReference type="EnsemblMetazoa" id="XM_026439601">
    <property type="protein sequence ID" value="XP_026295386"/>
    <property type="gene ID" value="LOC100577178"/>
</dbReference>
<dbReference type="Proteomes" id="UP000005203">
    <property type="component" value="Linkage group LG3"/>
</dbReference>